<feature type="compositionally biased region" description="Basic residues" evidence="21">
    <location>
        <begin position="529"/>
        <end position="545"/>
    </location>
</feature>
<evidence type="ECO:0000259" key="23">
    <source>
        <dbReference type="PROSITE" id="PS50853"/>
    </source>
</evidence>
<dbReference type="SUPFAM" id="SSF49265">
    <property type="entry name" value="Fibronectin type III"/>
    <property type="match status" value="1"/>
</dbReference>
<dbReference type="GO" id="GO:0008270">
    <property type="term" value="F:zinc ion binding"/>
    <property type="evidence" value="ECO:0007669"/>
    <property type="project" value="UniProtKB-KW"/>
</dbReference>
<comment type="similarity">
    <text evidence="20">Belongs to the dus family. Dus3 subfamily.</text>
</comment>
<comment type="catalytic activity">
    <reaction evidence="14">
        <text>5,6-dihydrouridine(47) in tRNA + NAD(+) = uridine(47) in tRNA + NADH + H(+)</text>
        <dbReference type="Rhea" id="RHEA:53364"/>
        <dbReference type="Rhea" id="RHEA-COMP:13539"/>
        <dbReference type="Rhea" id="RHEA-COMP:13540"/>
        <dbReference type="ChEBI" id="CHEBI:15378"/>
        <dbReference type="ChEBI" id="CHEBI:57540"/>
        <dbReference type="ChEBI" id="CHEBI:57945"/>
        <dbReference type="ChEBI" id="CHEBI:65315"/>
        <dbReference type="ChEBI" id="CHEBI:74443"/>
        <dbReference type="EC" id="1.3.1.89"/>
    </reaction>
    <physiologicalReaction direction="right-to-left" evidence="14">
        <dbReference type="Rhea" id="RHEA:53366"/>
    </physiologicalReaction>
</comment>
<keyword evidence="11 20" id="KW-0560">Oxidoreductase</keyword>
<comment type="cofactor">
    <cofactor evidence="1 20">
        <name>FMN</name>
        <dbReference type="ChEBI" id="CHEBI:58210"/>
    </cofactor>
</comment>
<keyword evidence="9 19" id="KW-0862">Zinc</keyword>
<dbReference type="SUPFAM" id="SSF51395">
    <property type="entry name" value="FMN-linked oxidoreductases"/>
    <property type="match status" value="1"/>
</dbReference>
<dbReference type="Pfam" id="PF25585">
    <property type="entry name" value="zf-CCCH_DUS3L"/>
    <property type="match status" value="2"/>
</dbReference>
<evidence type="ECO:0000256" key="15">
    <source>
        <dbReference type="ARBA" id="ARBA00048342"/>
    </source>
</evidence>
<feature type="domain" description="C3H1-type" evidence="22">
    <location>
        <begin position="548"/>
        <end position="576"/>
    </location>
</feature>
<keyword evidence="2 20" id="KW-0285">Flavoprotein</keyword>
<evidence type="ECO:0000256" key="9">
    <source>
        <dbReference type="ARBA" id="ARBA00022833"/>
    </source>
</evidence>
<evidence type="ECO:0000256" key="20">
    <source>
        <dbReference type="RuleBase" id="RU291113"/>
    </source>
</evidence>
<keyword evidence="18" id="KW-0040">ANK repeat</keyword>
<keyword evidence="6 19" id="KW-0479">Metal-binding</keyword>
<evidence type="ECO:0000256" key="17">
    <source>
        <dbReference type="ARBA" id="ARBA00049513"/>
    </source>
</evidence>
<dbReference type="Pfam" id="PF12796">
    <property type="entry name" value="Ank_2"/>
    <property type="match status" value="2"/>
</dbReference>
<evidence type="ECO:0000256" key="13">
    <source>
        <dbReference type="ARBA" id="ARBA00045365"/>
    </source>
</evidence>
<dbReference type="SUPFAM" id="SSF48403">
    <property type="entry name" value="Ankyrin repeat"/>
    <property type="match status" value="1"/>
</dbReference>
<keyword evidence="5 20" id="KW-0819">tRNA processing</keyword>
<dbReference type="EMBL" id="JACVVK020000230">
    <property type="protein sequence ID" value="KAK7483237.1"/>
    <property type="molecule type" value="Genomic_DNA"/>
</dbReference>
<dbReference type="PROSITE" id="PS50853">
    <property type="entry name" value="FN3"/>
    <property type="match status" value="1"/>
</dbReference>
<feature type="compositionally biased region" description="Basic and acidic residues" evidence="21">
    <location>
        <begin position="378"/>
        <end position="390"/>
    </location>
</feature>
<sequence length="1065" mass="119915">VRPVAVSHGVSVSARSAGPAVPRCRRVTPAVTDRDDGADFTRPPPPIVGKVTHYSVELYWDEALKQAHSEAVKGEGPVRITVQEQDQDQRTWGNVYTGVGKRCEVRGLEEKTEYRFRMRFQQAESTSEWSPMTAVSTTREPLNGQNLHRTIIQESLADPRASVTERRGISGRAGFPWFYRADAGRKEGLFTVSEWTWGMEMLLEHGAEVDYKNESGKTALMMVCAAGKLEPVKVLRKHGARYDLFDNGGCAPIHWAVDGNNVKLIEWMAEDGADLNLTDKGHGRWTPLIRCANLHGNRDLALALMMCGADIHSTDCSGSTALHHAVMRKHFELTQLLLQRRADPLLQNKEDHSAYLIAMSSDDRRRIAALMEPYVEKAKNQQKSERRARDLQNAAGQSETPMVIVPWQFIGIMETTSTVEGQEGTGNGTEVQRSTPVAGAACSQDQKVSQLADNKLLAKKPGVAAIKPEFLVHDYTPQLANEYVSAESKEKLKQKTEDSADFSAGSGVKRKHDETEGDDAAGGDTSEKKSKRKLLKGRNKQRPVFKTKDADKACPAILQEQECKFGDKCKFSHDVAAFLQNKPKDLGEECHNFKTFGRCPYGFACRFATHHLSSEHKNLTNQELFDKMAAQPQVRNTLTKDLQHLLWKKKYDFSRAFQVVDDYYSQIRGEDGQSGKGDSRDHRKYGISSDSTQKEVDPITDEGEIRLHPREKKLVDFSNKLYLAPLTTVGNLPFRRLCKKYGADITCGEMAMASNLLQGQQSEWALLKRHHTEDIFGVQICGAFPDMMTRCGQLLQEQTEIDFIDINSGCPIDLIYKRGEGCALMGKITKYENIVRCMNSVIDVPLTVKMRTGIMDGKNTAHTLIPRLRDAGAALVTLHGRSREQRYTRLADWDYIKQCAEVASPMPVFGNGDILSFEDYNLHKEASGVSGIMIARGALIKPWIFTEIKEQRHWDISANERFDMLRDYCNFGLEYWGSDTKGVENTRRFLLEWLSFLYRYIPVGVLERPPQKINERPPHYHGRNDLETLMASPSCGDWVKISEMLLGPVPEQFTFLPKHKANAYQ</sequence>
<keyword evidence="10" id="KW-0521">NADP</keyword>
<dbReference type="GO" id="GO:0102265">
    <property type="term" value="F:tRNA-dihydrouridine47 synthase activity"/>
    <property type="evidence" value="ECO:0007669"/>
    <property type="project" value="UniProtKB-EC"/>
</dbReference>
<gene>
    <name evidence="24" type="ORF">BaRGS_00025530</name>
</gene>
<evidence type="ECO:0000256" key="5">
    <source>
        <dbReference type="ARBA" id="ARBA00022694"/>
    </source>
</evidence>
<dbReference type="InterPro" id="IPR036770">
    <property type="entry name" value="Ankyrin_rpt-contain_sf"/>
</dbReference>
<dbReference type="GO" id="GO:0006397">
    <property type="term" value="P:mRNA processing"/>
    <property type="evidence" value="ECO:0007669"/>
    <property type="project" value="UniProtKB-KW"/>
</dbReference>
<evidence type="ECO:0000256" key="10">
    <source>
        <dbReference type="ARBA" id="ARBA00022857"/>
    </source>
</evidence>
<keyword evidence="4" id="KW-0507">mRNA processing</keyword>
<dbReference type="PROSITE" id="PS01136">
    <property type="entry name" value="UPF0034"/>
    <property type="match status" value="1"/>
</dbReference>
<dbReference type="Gene3D" id="2.60.40.10">
    <property type="entry name" value="Immunoglobulins"/>
    <property type="match status" value="1"/>
</dbReference>
<dbReference type="EC" id="1.3.1.-" evidence="20"/>
<evidence type="ECO:0000256" key="7">
    <source>
        <dbReference type="ARBA" id="ARBA00022737"/>
    </source>
</evidence>
<dbReference type="SMART" id="SM00248">
    <property type="entry name" value="ANK"/>
    <property type="match status" value="4"/>
</dbReference>
<dbReference type="Gene3D" id="4.10.1000.10">
    <property type="entry name" value="Zinc finger, CCCH-type"/>
    <property type="match status" value="1"/>
</dbReference>
<feature type="domain" description="C3H1-type" evidence="22">
    <location>
        <begin position="589"/>
        <end position="613"/>
    </location>
</feature>
<evidence type="ECO:0000313" key="24">
    <source>
        <dbReference type="EMBL" id="KAK7483237.1"/>
    </source>
</evidence>
<dbReference type="GO" id="GO:0010468">
    <property type="term" value="P:regulation of gene expression"/>
    <property type="evidence" value="ECO:0007669"/>
    <property type="project" value="UniProtKB-ARBA"/>
</dbReference>
<evidence type="ECO:0000256" key="8">
    <source>
        <dbReference type="ARBA" id="ARBA00022771"/>
    </source>
</evidence>
<dbReference type="InterPro" id="IPR013785">
    <property type="entry name" value="Aldolase_TIM"/>
</dbReference>
<dbReference type="PANTHER" id="PTHR45846">
    <property type="entry name" value="TRNA-DIHYDROURIDINE(47) SYNTHASE [NAD(P)(+)]-LIKE"/>
    <property type="match status" value="1"/>
</dbReference>
<dbReference type="PROSITE" id="PS50103">
    <property type="entry name" value="ZF_C3H1"/>
    <property type="match status" value="2"/>
</dbReference>
<dbReference type="FunFam" id="3.20.20.70:FF:000067">
    <property type="entry name" value="tRNA-dihydrouridine(47) synthase [NAD(P)(+)]"/>
    <property type="match status" value="1"/>
</dbReference>
<feature type="non-terminal residue" evidence="24">
    <location>
        <position position="1"/>
    </location>
</feature>
<feature type="repeat" description="ANK" evidence="18">
    <location>
        <begin position="317"/>
        <end position="349"/>
    </location>
</feature>
<feature type="region of interest" description="Disordered" evidence="21">
    <location>
        <begin position="378"/>
        <end position="397"/>
    </location>
</feature>
<protein>
    <recommendedName>
        <fullName evidence="20">tRNA-dihydrouridine(47) synthase [NAD(P)(+)]</fullName>
        <ecNumber evidence="20">1.3.1.-</ecNumber>
    </recommendedName>
    <alternativeName>
        <fullName evidence="20">tRNA-dihydrouridine synthase 3</fullName>
    </alternativeName>
</protein>
<feature type="region of interest" description="Disordered" evidence="21">
    <location>
        <begin position="669"/>
        <end position="702"/>
    </location>
</feature>
<feature type="zinc finger region" description="C3H1-type" evidence="19">
    <location>
        <begin position="548"/>
        <end position="576"/>
    </location>
</feature>
<evidence type="ECO:0000256" key="18">
    <source>
        <dbReference type="PROSITE-ProRule" id="PRU00023"/>
    </source>
</evidence>
<dbReference type="CDD" id="cd02801">
    <property type="entry name" value="DUS_like_FMN"/>
    <property type="match status" value="1"/>
</dbReference>
<dbReference type="SMART" id="SM00356">
    <property type="entry name" value="ZnF_C3H1"/>
    <property type="match status" value="2"/>
</dbReference>
<proteinExistence type="inferred from homology"/>
<keyword evidence="3 20" id="KW-0288">FMN</keyword>
<dbReference type="InterPro" id="IPR003961">
    <property type="entry name" value="FN3_dom"/>
</dbReference>
<feature type="domain" description="Fibronectin type-III" evidence="23">
    <location>
        <begin position="42"/>
        <end position="141"/>
    </location>
</feature>
<comment type="catalytic activity">
    <reaction evidence="16">
        <text>a 5,6-dihydrouridine in mRNA + NADP(+) = a uridine in mRNA + NADPH + H(+)</text>
        <dbReference type="Rhea" id="RHEA:69855"/>
        <dbReference type="Rhea" id="RHEA-COMP:14658"/>
        <dbReference type="Rhea" id="RHEA-COMP:17789"/>
        <dbReference type="ChEBI" id="CHEBI:15378"/>
        <dbReference type="ChEBI" id="CHEBI:57783"/>
        <dbReference type="ChEBI" id="CHEBI:58349"/>
        <dbReference type="ChEBI" id="CHEBI:65315"/>
        <dbReference type="ChEBI" id="CHEBI:74443"/>
    </reaction>
    <physiologicalReaction direction="right-to-left" evidence="16">
        <dbReference type="Rhea" id="RHEA:69857"/>
    </physiologicalReaction>
</comment>
<evidence type="ECO:0000259" key="22">
    <source>
        <dbReference type="PROSITE" id="PS50103"/>
    </source>
</evidence>
<dbReference type="Proteomes" id="UP001519460">
    <property type="component" value="Unassembled WGS sequence"/>
</dbReference>
<evidence type="ECO:0000256" key="14">
    <source>
        <dbReference type="ARBA" id="ARBA00048266"/>
    </source>
</evidence>
<evidence type="ECO:0000256" key="1">
    <source>
        <dbReference type="ARBA" id="ARBA00001917"/>
    </source>
</evidence>
<dbReference type="PROSITE" id="PS50297">
    <property type="entry name" value="ANK_REP_REGION"/>
    <property type="match status" value="2"/>
</dbReference>
<dbReference type="InterPro" id="IPR002110">
    <property type="entry name" value="Ankyrin_rpt"/>
</dbReference>
<dbReference type="PROSITE" id="PS50088">
    <property type="entry name" value="ANK_REPEAT"/>
    <property type="match status" value="3"/>
</dbReference>
<evidence type="ECO:0000256" key="21">
    <source>
        <dbReference type="SAM" id="MobiDB-lite"/>
    </source>
</evidence>
<feature type="repeat" description="ANK" evidence="18">
    <location>
        <begin position="215"/>
        <end position="247"/>
    </location>
</feature>
<feature type="zinc finger region" description="C3H1-type" evidence="19">
    <location>
        <begin position="589"/>
        <end position="613"/>
    </location>
</feature>
<dbReference type="InterPro" id="IPR000571">
    <property type="entry name" value="Znf_CCCH"/>
</dbReference>
<keyword evidence="25" id="KW-1185">Reference proteome</keyword>
<comment type="function">
    <text evidence="13">Catalyzes the synthesis of dihydrouridine, a modified base, in various RNAs, such as tRNAs, mRNAs and some long non-coding RNAs (lncRNAs). Mainly modifies the uridine in position 47 (U47) in the D-loop of most cytoplasmic tRNAs. Also able to mediate the formation of dihydrouridine in some mRNAs, thereby regulating their translation.</text>
</comment>
<feature type="region of interest" description="Disordered" evidence="21">
    <location>
        <begin position="491"/>
        <end position="546"/>
    </location>
</feature>
<comment type="caution">
    <text evidence="24">The sequence shown here is derived from an EMBL/GenBank/DDBJ whole genome shotgun (WGS) entry which is preliminary data.</text>
</comment>
<dbReference type="InterPro" id="IPR036116">
    <property type="entry name" value="FN3_sf"/>
</dbReference>
<evidence type="ECO:0000256" key="4">
    <source>
        <dbReference type="ARBA" id="ARBA00022664"/>
    </source>
</evidence>
<evidence type="ECO:0000256" key="12">
    <source>
        <dbReference type="ARBA" id="ARBA00023027"/>
    </source>
</evidence>
<comment type="catalytic activity">
    <reaction evidence="15">
        <text>a 5,6-dihydrouridine in mRNA + NAD(+) = a uridine in mRNA + NADH + H(+)</text>
        <dbReference type="Rhea" id="RHEA:69851"/>
        <dbReference type="Rhea" id="RHEA-COMP:14658"/>
        <dbReference type="Rhea" id="RHEA-COMP:17789"/>
        <dbReference type="ChEBI" id="CHEBI:15378"/>
        <dbReference type="ChEBI" id="CHEBI:57540"/>
        <dbReference type="ChEBI" id="CHEBI:57945"/>
        <dbReference type="ChEBI" id="CHEBI:65315"/>
        <dbReference type="ChEBI" id="CHEBI:74443"/>
    </reaction>
    <physiologicalReaction direction="right-to-left" evidence="15">
        <dbReference type="Rhea" id="RHEA:69853"/>
    </physiologicalReaction>
</comment>
<name>A0ABD0K825_9CAEN</name>
<dbReference type="CDD" id="cd00063">
    <property type="entry name" value="FN3"/>
    <property type="match status" value="1"/>
</dbReference>
<evidence type="ECO:0000313" key="25">
    <source>
        <dbReference type="Proteomes" id="UP001519460"/>
    </source>
</evidence>
<keyword evidence="12" id="KW-0520">NAD</keyword>
<evidence type="ECO:0000256" key="2">
    <source>
        <dbReference type="ARBA" id="ARBA00022630"/>
    </source>
</evidence>
<evidence type="ECO:0000256" key="3">
    <source>
        <dbReference type="ARBA" id="ARBA00022643"/>
    </source>
</evidence>
<dbReference type="Gene3D" id="1.25.40.20">
    <property type="entry name" value="Ankyrin repeat-containing domain"/>
    <property type="match status" value="1"/>
</dbReference>
<evidence type="ECO:0000256" key="11">
    <source>
        <dbReference type="ARBA" id="ARBA00023002"/>
    </source>
</evidence>
<accession>A0ABD0K825</accession>
<feature type="repeat" description="ANK" evidence="18">
    <location>
        <begin position="248"/>
        <end position="280"/>
    </location>
</feature>
<evidence type="ECO:0000256" key="19">
    <source>
        <dbReference type="PROSITE-ProRule" id="PRU00723"/>
    </source>
</evidence>
<dbReference type="PANTHER" id="PTHR45846:SF1">
    <property type="entry name" value="TRNA-DIHYDROURIDINE(47) SYNTHASE [NAD(P)(+)]-LIKE"/>
    <property type="match status" value="1"/>
</dbReference>
<dbReference type="FunFam" id="4.10.1000.10:FF:000029">
    <property type="entry name" value="tRNA-dihydrouridine(47) synthase [NAD(P)(+)]"/>
    <property type="match status" value="1"/>
</dbReference>
<evidence type="ECO:0000256" key="16">
    <source>
        <dbReference type="ARBA" id="ARBA00049447"/>
    </source>
</evidence>
<dbReference type="InterPro" id="IPR013783">
    <property type="entry name" value="Ig-like_fold"/>
</dbReference>
<dbReference type="Gene3D" id="3.20.20.70">
    <property type="entry name" value="Aldolase class I"/>
    <property type="match status" value="1"/>
</dbReference>
<feature type="compositionally biased region" description="Basic and acidic residues" evidence="21">
    <location>
        <begin position="669"/>
        <end position="681"/>
    </location>
</feature>
<feature type="region of interest" description="Disordered" evidence="21">
    <location>
        <begin position="419"/>
        <end position="443"/>
    </location>
</feature>
<feature type="compositionally biased region" description="Basic and acidic residues" evidence="21">
    <location>
        <begin position="692"/>
        <end position="702"/>
    </location>
</feature>
<dbReference type="Pfam" id="PF01207">
    <property type="entry name" value="Dus"/>
    <property type="match status" value="1"/>
</dbReference>
<dbReference type="InterPro" id="IPR018517">
    <property type="entry name" value="tRNA_hU_synthase_CS"/>
</dbReference>
<dbReference type="GO" id="GO:0050660">
    <property type="term" value="F:flavin adenine dinucleotide binding"/>
    <property type="evidence" value="ECO:0007669"/>
    <property type="project" value="UniProtKB-UniRule"/>
</dbReference>
<dbReference type="AlphaFoldDB" id="A0ABD0K825"/>
<evidence type="ECO:0000256" key="6">
    <source>
        <dbReference type="ARBA" id="ARBA00022723"/>
    </source>
</evidence>
<organism evidence="24 25">
    <name type="scientific">Batillaria attramentaria</name>
    <dbReference type="NCBI Taxonomy" id="370345"/>
    <lineage>
        <taxon>Eukaryota</taxon>
        <taxon>Metazoa</taxon>
        <taxon>Spiralia</taxon>
        <taxon>Lophotrochozoa</taxon>
        <taxon>Mollusca</taxon>
        <taxon>Gastropoda</taxon>
        <taxon>Caenogastropoda</taxon>
        <taxon>Sorbeoconcha</taxon>
        <taxon>Cerithioidea</taxon>
        <taxon>Batillariidae</taxon>
        <taxon>Batillaria</taxon>
    </lineage>
</organism>
<reference evidence="24 25" key="1">
    <citation type="journal article" date="2023" name="Sci. Data">
        <title>Genome assembly of the Korean intertidal mud-creeper Batillaria attramentaria.</title>
        <authorList>
            <person name="Patra A.K."/>
            <person name="Ho P.T."/>
            <person name="Jun S."/>
            <person name="Lee S.J."/>
            <person name="Kim Y."/>
            <person name="Won Y.J."/>
        </authorList>
    </citation>
    <scope>NUCLEOTIDE SEQUENCE [LARGE SCALE GENOMIC DNA]</scope>
    <source>
        <strain evidence="24">Wonlab-2016</strain>
    </source>
</reference>
<dbReference type="InterPro" id="IPR035587">
    <property type="entry name" value="DUS-like_FMN-bd"/>
</dbReference>
<keyword evidence="8 19" id="KW-0863">Zinc-finger</keyword>
<keyword evidence="7" id="KW-0677">Repeat</keyword>
<comment type="catalytic activity">
    <reaction evidence="17">
        <text>5,6-dihydrouridine(47) in tRNA + NADP(+) = uridine(47) in tRNA + NADPH + H(+)</text>
        <dbReference type="Rhea" id="RHEA:53360"/>
        <dbReference type="Rhea" id="RHEA-COMP:13539"/>
        <dbReference type="Rhea" id="RHEA-COMP:13540"/>
        <dbReference type="ChEBI" id="CHEBI:15378"/>
        <dbReference type="ChEBI" id="CHEBI:57783"/>
        <dbReference type="ChEBI" id="CHEBI:58349"/>
        <dbReference type="ChEBI" id="CHEBI:65315"/>
        <dbReference type="ChEBI" id="CHEBI:74443"/>
        <dbReference type="EC" id="1.3.1.89"/>
    </reaction>
    <physiologicalReaction direction="right-to-left" evidence="17">
        <dbReference type="Rhea" id="RHEA:53362"/>
    </physiologicalReaction>
</comment>